<evidence type="ECO:0000313" key="2">
    <source>
        <dbReference type="Proteomes" id="UP000283497"/>
    </source>
</evidence>
<reference evidence="1 2" key="1">
    <citation type="submission" date="2018-08" db="EMBL/GenBank/DDBJ databases">
        <title>A genome reference for cultivated species of the human gut microbiota.</title>
        <authorList>
            <person name="Zou Y."/>
            <person name="Xue W."/>
            <person name="Luo G."/>
        </authorList>
    </citation>
    <scope>NUCLEOTIDE SEQUENCE [LARGE SCALE GENOMIC DNA]</scope>
    <source>
        <strain evidence="1 2">AF45-14BH</strain>
    </source>
</reference>
<dbReference type="AlphaFoldDB" id="A0A415G984"/>
<organism evidence="1 2">
    <name type="scientific">Anaerobutyricum hallii</name>
    <dbReference type="NCBI Taxonomy" id="39488"/>
    <lineage>
        <taxon>Bacteria</taxon>
        <taxon>Bacillati</taxon>
        <taxon>Bacillota</taxon>
        <taxon>Clostridia</taxon>
        <taxon>Lachnospirales</taxon>
        <taxon>Lachnospiraceae</taxon>
        <taxon>Anaerobutyricum</taxon>
    </lineage>
</organism>
<protein>
    <submittedName>
        <fullName evidence="1">Uncharacterized protein</fullName>
    </submittedName>
</protein>
<gene>
    <name evidence="1" type="ORF">DW068_04175</name>
</gene>
<dbReference type="EMBL" id="QRNJ01000011">
    <property type="protein sequence ID" value="RHK40496.1"/>
    <property type="molecule type" value="Genomic_DNA"/>
</dbReference>
<comment type="caution">
    <text evidence="1">The sequence shown here is derived from an EMBL/GenBank/DDBJ whole genome shotgun (WGS) entry which is preliminary data.</text>
</comment>
<name>A0A415G984_9FIRM</name>
<proteinExistence type="predicted"/>
<dbReference type="Proteomes" id="UP000283497">
    <property type="component" value="Unassembled WGS sequence"/>
</dbReference>
<evidence type="ECO:0000313" key="1">
    <source>
        <dbReference type="EMBL" id="RHK40496.1"/>
    </source>
</evidence>
<accession>A0A415G984</accession>
<sequence>MGILQKKMVCGIAFVNKMKYYVYKNILNGRYSKMKVQIEVGKGIQCDGIEIMFGDSISFVVEAYGEIDRYEDNYYFYESSLLVHVDSNNCIDEIEIRNDEEHSHVVMLNGTNIFSEMKDVVIELIVRLNQSPVEDELGTYEAKRIGLAYSFSMTDEEIEEMISEAKEEGIYEEMKEEIEADIKRAKYLQTISIRKTK</sequence>